<evidence type="ECO:0008006" key="3">
    <source>
        <dbReference type="Google" id="ProtNLM"/>
    </source>
</evidence>
<proteinExistence type="predicted"/>
<dbReference type="Proteomes" id="UP001215180">
    <property type="component" value="Unassembled WGS sequence"/>
</dbReference>
<gene>
    <name evidence="1" type="ORF">P3S46_23730</name>
</gene>
<organism evidence="1 2">
    <name type="scientific">Enterobacter cloacae</name>
    <dbReference type="NCBI Taxonomy" id="550"/>
    <lineage>
        <taxon>Bacteria</taxon>
        <taxon>Pseudomonadati</taxon>
        <taxon>Pseudomonadota</taxon>
        <taxon>Gammaproteobacteria</taxon>
        <taxon>Enterobacterales</taxon>
        <taxon>Enterobacteriaceae</taxon>
        <taxon>Enterobacter</taxon>
        <taxon>Enterobacter cloacae complex</taxon>
    </lineage>
</organism>
<reference evidence="1" key="1">
    <citation type="submission" date="2023-03" db="EMBL/GenBank/DDBJ databases">
        <title>A Study on Prevalence and Characterization of Enterobacter cloacae strains in China.</title>
        <authorList>
            <person name="Zheng Z."/>
        </authorList>
    </citation>
    <scope>NUCLEOTIDE SEQUENCE</scope>
    <source>
        <strain evidence="1">EC77</strain>
    </source>
</reference>
<comment type="caution">
    <text evidence="1">The sequence shown here is derived from an EMBL/GenBank/DDBJ whole genome shotgun (WGS) entry which is preliminary data.</text>
</comment>
<dbReference type="AlphaFoldDB" id="A0AAW6NUB7"/>
<dbReference type="EMBL" id="JARJGR010000853">
    <property type="protein sequence ID" value="MDF3640213.1"/>
    <property type="molecule type" value="Genomic_DNA"/>
</dbReference>
<dbReference type="PROSITE" id="PS51257">
    <property type="entry name" value="PROKAR_LIPOPROTEIN"/>
    <property type="match status" value="1"/>
</dbReference>
<evidence type="ECO:0000313" key="2">
    <source>
        <dbReference type="Proteomes" id="UP001215180"/>
    </source>
</evidence>
<protein>
    <recommendedName>
        <fullName evidence="3">Lipoprotein</fullName>
    </recommendedName>
</protein>
<dbReference type="RefSeq" id="WP_126850834.1">
    <property type="nucleotide sequence ID" value="NZ_CABMNF010000002.1"/>
</dbReference>
<sequence length="164" mass="17799">MKKTIFTVVILGIAYFLGGCSTKASRMQECLNEGISKDTCYLAESQRQAAISNASMNAAFANAAYAVQHAQMTHKHRKELAHSGCTQVEEANGECTANSDKSQSRDLKQLSREAEAVMNGTIDDGAAFLLGQGWKPNNGKWHKQGYTLTLVVEKGIVVNSQLSK</sequence>
<evidence type="ECO:0000313" key="1">
    <source>
        <dbReference type="EMBL" id="MDF3640213.1"/>
    </source>
</evidence>
<name>A0AAW6NUB7_ENTCL</name>
<accession>A0AAW6NUB7</accession>